<dbReference type="PANTHER" id="PTHR47156:SF10">
    <property type="entry name" value="E3 UBIQUITIN-PROTEIN LIGASE TRIM-21-RELATED"/>
    <property type="match status" value="1"/>
</dbReference>
<dbReference type="GO" id="GO:0008270">
    <property type="term" value="F:zinc ion binding"/>
    <property type="evidence" value="ECO:0007669"/>
    <property type="project" value="UniProtKB-KW"/>
</dbReference>
<accession>A0A8J8P5W4</accession>
<organism evidence="6 7">
    <name type="scientific">Halteria grandinella</name>
    <dbReference type="NCBI Taxonomy" id="5974"/>
    <lineage>
        <taxon>Eukaryota</taxon>
        <taxon>Sar</taxon>
        <taxon>Alveolata</taxon>
        <taxon>Ciliophora</taxon>
        <taxon>Intramacronucleata</taxon>
        <taxon>Spirotrichea</taxon>
        <taxon>Stichotrichia</taxon>
        <taxon>Sporadotrichida</taxon>
        <taxon>Halteriidae</taxon>
        <taxon>Halteria</taxon>
    </lineage>
</organism>
<sequence length="384" mass="45594">MIIVEPIMNLEVQQQKPVRHSAQHNQSEKLVGLKRSFSNYNEKDIYKFTKEEEKILQQITENFQKQLKKNNCDKESTKLLLCPICLEGYNQQEKCPKVLKCGHTLCLKCLQKQFKNLQCPICRDQLSNEPLLKIPSNYQILEELAYYESSQVTKSFNLHCETHPDQEIVFYDKKSYKLFCNKCFTFQKKATFSVIQAGLTPVHELYSKLHNFWKYSAKQCLNNLTRIQYKKCPIILGCKKAKIQAVKNVLDQQQEIINKLNEIVAIRINQIDWQTKDFIEKYSIYKSKRAKTYQQDFNAMQEIDFPIGTLLENQSKRLFNTYCSGMKFLRFNDLYFYYTSFQDYSKIKETGNLCFDLISVQYREIQRFKICQQQNANAIRHFIK</sequence>
<evidence type="ECO:0000256" key="1">
    <source>
        <dbReference type="ARBA" id="ARBA00022723"/>
    </source>
</evidence>
<evidence type="ECO:0000256" key="4">
    <source>
        <dbReference type="PROSITE-ProRule" id="PRU00175"/>
    </source>
</evidence>
<reference evidence="6" key="1">
    <citation type="submission" date="2019-06" db="EMBL/GenBank/DDBJ databases">
        <authorList>
            <person name="Zheng W."/>
        </authorList>
    </citation>
    <scope>NUCLEOTIDE SEQUENCE</scope>
    <source>
        <strain evidence="6">QDHG01</strain>
    </source>
</reference>
<dbReference type="PROSITE" id="PS50089">
    <property type="entry name" value="ZF_RING_2"/>
    <property type="match status" value="1"/>
</dbReference>
<dbReference type="InterPro" id="IPR013083">
    <property type="entry name" value="Znf_RING/FYVE/PHD"/>
</dbReference>
<feature type="domain" description="RING-type" evidence="5">
    <location>
        <begin position="82"/>
        <end position="123"/>
    </location>
</feature>
<dbReference type="InterPro" id="IPR052667">
    <property type="entry name" value="E3_ubiquitin-ligase_RING"/>
</dbReference>
<dbReference type="PANTHER" id="PTHR47156">
    <property type="entry name" value="PROTEIN CBG20824"/>
    <property type="match status" value="1"/>
</dbReference>
<keyword evidence="3" id="KW-0862">Zinc</keyword>
<evidence type="ECO:0000256" key="3">
    <source>
        <dbReference type="ARBA" id="ARBA00022833"/>
    </source>
</evidence>
<dbReference type="Pfam" id="PF14634">
    <property type="entry name" value="zf-RING_5"/>
    <property type="match status" value="1"/>
</dbReference>
<evidence type="ECO:0000313" key="6">
    <source>
        <dbReference type="EMBL" id="TNV86534.1"/>
    </source>
</evidence>
<proteinExistence type="predicted"/>
<gene>
    <name evidence="6" type="ORF">FGO68_gene7498</name>
</gene>
<dbReference type="AlphaFoldDB" id="A0A8J8P5W4"/>
<keyword evidence="1" id="KW-0479">Metal-binding</keyword>
<dbReference type="Gene3D" id="3.30.40.10">
    <property type="entry name" value="Zinc/RING finger domain, C3HC4 (zinc finger)"/>
    <property type="match status" value="1"/>
</dbReference>
<dbReference type="OrthoDB" id="306803at2759"/>
<dbReference type="SMART" id="SM00184">
    <property type="entry name" value="RING"/>
    <property type="match status" value="1"/>
</dbReference>
<dbReference type="InterPro" id="IPR001841">
    <property type="entry name" value="Znf_RING"/>
</dbReference>
<dbReference type="SUPFAM" id="SSF57850">
    <property type="entry name" value="RING/U-box"/>
    <property type="match status" value="1"/>
</dbReference>
<dbReference type="InterPro" id="IPR017907">
    <property type="entry name" value="Znf_RING_CS"/>
</dbReference>
<keyword evidence="7" id="KW-1185">Reference proteome</keyword>
<dbReference type="PROSITE" id="PS00518">
    <property type="entry name" value="ZF_RING_1"/>
    <property type="match status" value="1"/>
</dbReference>
<comment type="caution">
    <text evidence="6">The sequence shown here is derived from an EMBL/GenBank/DDBJ whole genome shotgun (WGS) entry which is preliminary data.</text>
</comment>
<name>A0A8J8P5W4_HALGN</name>
<evidence type="ECO:0000256" key="2">
    <source>
        <dbReference type="ARBA" id="ARBA00022771"/>
    </source>
</evidence>
<evidence type="ECO:0000313" key="7">
    <source>
        <dbReference type="Proteomes" id="UP000785679"/>
    </source>
</evidence>
<dbReference type="Proteomes" id="UP000785679">
    <property type="component" value="Unassembled WGS sequence"/>
</dbReference>
<keyword evidence="2 4" id="KW-0863">Zinc-finger</keyword>
<evidence type="ECO:0000259" key="5">
    <source>
        <dbReference type="PROSITE" id="PS50089"/>
    </source>
</evidence>
<dbReference type="EMBL" id="RRYP01001009">
    <property type="protein sequence ID" value="TNV86534.1"/>
    <property type="molecule type" value="Genomic_DNA"/>
</dbReference>
<protein>
    <recommendedName>
        <fullName evidence="5">RING-type domain-containing protein</fullName>
    </recommendedName>
</protein>